<accession>A0A2X3BQ80</accession>
<dbReference type="AlphaFoldDB" id="A0A2X3BQ80"/>
<feature type="signal peptide" evidence="1">
    <location>
        <begin position="1"/>
        <end position="21"/>
    </location>
</feature>
<protein>
    <recommendedName>
        <fullName evidence="4">Outer membrane protein</fullName>
    </recommendedName>
</protein>
<reference evidence="2 3" key="1">
    <citation type="submission" date="2018-06" db="EMBL/GenBank/DDBJ databases">
        <authorList>
            <consortium name="Pathogen Informatics"/>
            <person name="Doyle S."/>
        </authorList>
    </citation>
    <scope>NUCLEOTIDE SEQUENCE [LARGE SCALE GENOMIC DNA]</scope>
    <source>
        <strain evidence="2 3">NCTC13102</strain>
    </source>
</reference>
<dbReference type="Proteomes" id="UP000250166">
    <property type="component" value="Unassembled WGS sequence"/>
</dbReference>
<dbReference type="EMBL" id="UAWL01000006">
    <property type="protein sequence ID" value="SQB98285.1"/>
    <property type="molecule type" value="Genomic_DNA"/>
</dbReference>
<dbReference type="RefSeq" id="WP_023946974.1">
    <property type="nucleotide sequence ID" value="NZ_UAWL01000006.1"/>
</dbReference>
<feature type="chain" id="PRO_5016104394" description="Outer membrane protein" evidence="1">
    <location>
        <begin position="22"/>
        <end position="391"/>
    </location>
</feature>
<evidence type="ECO:0000256" key="1">
    <source>
        <dbReference type="SAM" id="SignalP"/>
    </source>
</evidence>
<name>A0A2X3BQ80_9HELI</name>
<evidence type="ECO:0008006" key="4">
    <source>
        <dbReference type="Google" id="ProtNLM"/>
    </source>
</evidence>
<sequence length="391" mass="43095">MAHKKIMASFTLFGLMISANAADISISTYGRLGAIGSFDFSGSKSSYAGTLAHLGADFSLTNGFKWGLGAIGAWAAWQDSRYGTNSTLPYEGGGDASEAYVGFKNRLISFYAGRFKNDFMKFDWLQGNVQGFSLRFSTYEDKASYWITYANSYLYNGKQHNYIQGDRIAGDLTTLSPFNPNSKNSLVGGEIIALGMDFSIKHFLLKPFAFINTDAQKRGALFQAGLKAGFNFNISNDFLSTTVLQAMYQYWDIVPNGSASSVLVWGDETLRYKNFLFGAGVLGIIGNENSRIYALSDSSKFYGRTMFSQYYAPYFKGGSLSGYVFGGFSMNNRIRVDGMVSFGSYAEYSIVSTFGIWKQDNMKLDVGVGYAYVDAKLLTGNALNAFVKFSY</sequence>
<proteinExistence type="predicted"/>
<gene>
    <name evidence="2" type="ORF">NCTC13102_00742</name>
</gene>
<keyword evidence="1" id="KW-0732">Signal</keyword>
<evidence type="ECO:0000313" key="3">
    <source>
        <dbReference type="Proteomes" id="UP000250166"/>
    </source>
</evidence>
<evidence type="ECO:0000313" key="2">
    <source>
        <dbReference type="EMBL" id="SQB98285.1"/>
    </source>
</evidence>
<organism evidence="2 3">
    <name type="scientific">Helicobacter fennelliae</name>
    <dbReference type="NCBI Taxonomy" id="215"/>
    <lineage>
        <taxon>Bacteria</taxon>
        <taxon>Pseudomonadati</taxon>
        <taxon>Campylobacterota</taxon>
        <taxon>Epsilonproteobacteria</taxon>
        <taxon>Campylobacterales</taxon>
        <taxon>Helicobacteraceae</taxon>
        <taxon>Helicobacter</taxon>
    </lineage>
</organism>